<name>A0A673A9J7_9TELE</name>
<dbReference type="SMART" id="SM00404">
    <property type="entry name" value="PTPc_motif"/>
    <property type="match status" value="2"/>
</dbReference>
<keyword evidence="7" id="KW-0378">Hydrolase</keyword>
<gene>
    <name evidence="22" type="primary">ca16b</name>
</gene>
<dbReference type="InterPro" id="IPR001148">
    <property type="entry name" value="CA_dom"/>
</dbReference>
<keyword evidence="11" id="KW-1015">Disulfide bond</keyword>
<feature type="domain" description="Fibronectin type-III" evidence="20">
    <location>
        <begin position="349"/>
        <end position="448"/>
    </location>
</feature>
<dbReference type="PRINTS" id="PR00700">
    <property type="entry name" value="PRTYPHPHTASE"/>
</dbReference>
<keyword evidence="4 16" id="KW-0812">Transmembrane</keyword>
<dbReference type="FunFam" id="3.90.190.10:FF:000016">
    <property type="entry name" value="receptor-type tyrosine-protein phosphatase gamma isoform X1"/>
    <property type="match status" value="1"/>
</dbReference>
<evidence type="ECO:0000256" key="14">
    <source>
        <dbReference type="ARBA" id="ARBA00074348"/>
    </source>
</evidence>
<dbReference type="CDD" id="cd00063">
    <property type="entry name" value="FN3"/>
    <property type="match status" value="1"/>
</dbReference>
<protein>
    <recommendedName>
        <fullName evidence="14">Receptor-type tyrosine-protein phosphatase gamma</fullName>
        <ecNumber evidence="3">3.1.3.48</ecNumber>
    </recommendedName>
</protein>
<evidence type="ECO:0000313" key="22">
    <source>
        <dbReference type="Ensembl" id="ENSSORP00005026235.1"/>
    </source>
</evidence>
<dbReference type="SMART" id="SM01057">
    <property type="entry name" value="Carb_anhydrase"/>
    <property type="match status" value="1"/>
</dbReference>
<evidence type="ECO:0000256" key="2">
    <source>
        <dbReference type="ARBA" id="ARBA00006246"/>
    </source>
</evidence>
<evidence type="ECO:0000259" key="20">
    <source>
        <dbReference type="PROSITE" id="PS50853"/>
    </source>
</evidence>
<evidence type="ECO:0000256" key="17">
    <source>
        <dbReference type="SAM" id="SignalP"/>
    </source>
</evidence>
<dbReference type="SUPFAM" id="SSF52799">
    <property type="entry name" value="(Phosphotyrosine protein) phosphatases II"/>
    <property type="match status" value="2"/>
</dbReference>
<evidence type="ECO:0000256" key="10">
    <source>
        <dbReference type="ARBA" id="ARBA00023136"/>
    </source>
</evidence>
<dbReference type="CDD" id="cd17670">
    <property type="entry name" value="R-PTP-G-2"/>
    <property type="match status" value="1"/>
</dbReference>
<dbReference type="SUPFAM" id="SSF49265">
    <property type="entry name" value="Fibronectin type III"/>
    <property type="match status" value="1"/>
</dbReference>
<proteinExistence type="inferred from homology"/>
<dbReference type="GO" id="GO:0004725">
    <property type="term" value="F:protein tyrosine phosphatase activity"/>
    <property type="evidence" value="ECO:0007669"/>
    <property type="project" value="UniProtKB-EC"/>
</dbReference>
<dbReference type="Gene3D" id="2.60.40.10">
    <property type="entry name" value="Immunoglobulins"/>
    <property type="match status" value="1"/>
</dbReference>
<evidence type="ECO:0000256" key="5">
    <source>
        <dbReference type="ARBA" id="ARBA00022729"/>
    </source>
</evidence>
<evidence type="ECO:0000313" key="23">
    <source>
        <dbReference type="Proteomes" id="UP000472271"/>
    </source>
</evidence>
<dbReference type="Gene3D" id="3.90.190.10">
    <property type="entry name" value="Protein tyrosine phosphatase superfamily"/>
    <property type="match status" value="2"/>
</dbReference>
<dbReference type="SUPFAM" id="SSF51069">
    <property type="entry name" value="Carbonic anhydrase"/>
    <property type="match status" value="1"/>
</dbReference>
<dbReference type="InterPro" id="IPR041887">
    <property type="entry name" value="Alpha_CARP_receptor-type"/>
</dbReference>
<keyword evidence="9 16" id="KW-1133">Transmembrane helix</keyword>
<dbReference type="Proteomes" id="UP000472271">
    <property type="component" value="Chromosome 5"/>
</dbReference>
<evidence type="ECO:0000259" key="19">
    <source>
        <dbReference type="PROSITE" id="PS50056"/>
    </source>
</evidence>
<feature type="domain" description="Tyrosine specific protein phosphatases" evidence="19">
    <location>
        <begin position="994"/>
        <end position="1065"/>
    </location>
</feature>
<keyword evidence="10 16" id="KW-0472">Membrane</keyword>
<dbReference type="InterPro" id="IPR029021">
    <property type="entry name" value="Prot-tyrosine_phosphatase-like"/>
</dbReference>
<dbReference type="InterPro" id="IPR036398">
    <property type="entry name" value="CA_dom_sf"/>
</dbReference>
<dbReference type="Ensembl" id="ENSSORT00005027007.1">
    <property type="protein sequence ID" value="ENSSORP00005026235.1"/>
    <property type="gene ID" value="ENSSORG00005007794.1"/>
</dbReference>
<feature type="chain" id="PRO_5044627715" description="Receptor-type tyrosine-protein phosphatase gamma" evidence="17">
    <location>
        <begin position="27"/>
        <end position="1400"/>
    </location>
</feature>
<comment type="subcellular location">
    <subcellularLocation>
        <location evidence="1">Membrane</location>
        <topology evidence="1">Single-pass type I membrane protein</topology>
    </subcellularLocation>
</comment>
<dbReference type="PROSITE" id="PS00383">
    <property type="entry name" value="TYR_PHOSPHATASE_1"/>
    <property type="match status" value="1"/>
</dbReference>
<evidence type="ECO:0000256" key="7">
    <source>
        <dbReference type="ARBA" id="ARBA00022801"/>
    </source>
</evidence>
<feature type="region of interest" description="Disordered" evidence="15">
    <location>
        <begin position="536"/>
        <end position="660"/>
    </location>
</feature>
<feature type="transmembrane region" description="Helical" evidence="16">
    <location>
        <begin position="718"/>
        <end position="745"/>
    </location>
</feature>
<dbReference type="PROSITE" id="PS50055">
    <property type="entry name" value="TYR_PHOSPHATASE_PTP"/>
    <property type="match status" value="2"/>
</dbReference>
<dbReference type="PANTHER" id="PTHR19134:SF468">
    <property type="entry name" value="RECEPTOR-TYPE TYROSINE-PROTEIN PHOSPHATASE GAMMA"/>
    <property type="match status" value="1"/>
</dbReference>
<feature type="compositionally biased region" description="Acidic residues" evidence="15">
    <location>
        <begin position="581"/>
        <end position="599"/>
    </location>
</feature>
<keyword evidence="8" id="KW-0904">Protein phosphatase</keyword>
<dbReference type="InterPro" id="IPR050348">
    <property type="entry name" value="Protein-Tyr_Phosphatase"/>
</dbReference>
<dbReference type="Pfam" id="PF00102">
    <property type="entry name" value="Y_phosphatase"/>
    <property type="match status" value="2"/>
</dbReference>
<dbReference type="Ensembl" id="ENSSORT00005026978.1">
    <property type="protein sequence ID" value="ENSSORP00005026207.1"/>
    <property type="gene ID" value="ENSSORG00005007794.1"/>
</dbReference>
<evidence type="ECO:0000256" key="12">
    <source>
        <dbReference type="ARBA" id="ARBA00023180"/>
    </source>
</evidence>
<dbReference type="Pfam" id="PF00194">
    <property type="entry name" value="Carb_anhydrase"/>
    <property type="match status" value="1"/>
</dbReference>
<keyword evidence="5 17" id="KW-0732">Signal</keyword>
<dbReference type="InterPro" id="IPR003961">
    <property type="entry name" value="FN3_dom"/>
</dbReference>
<evidence type="ECO:0000259" key="18">
    <source>
        <dbReference type="PROSITE" id="PS50055"/>
    </source>
</evidence>
<feature type="signal peptide" evidence="17">
    <location>
        <begin position="1"/>
        <end position="26"/>
    </location>
</feature>
<dbReference type="Pfam" id="PF00041">
    <property type="entry name" value="fn3"/>
    <property type="match status" value="1"/>
</dbReference>
<keyword evidence="6" id="KW-0677">Repeat</keyword>
<dbReference type="SMART" id="SM00060">
    <property type="entry name" value="FN3"/>
    <property type="match status" value="1"/>
</dbReference>
<dbReference type="PROSITE" id="PS51144">
    <property type="entry name" value="ALPHA_CA_2"/>
    <property type="match status" value="1"/>
</dbReference>
<dbReference type="Gene3D" id="3.10.200.10">
    <property type="entry name" value="Alpha carbonic anhydrase"/>
    <property type="match status" value="1"/>
</dbReference>
<sequence>MRRIRDQTCWWILSLLFLTLPKHKDCHPVALDGQPQHARDGHHESRGVMRERRAAGDPYWSYSGSHGPRGWAALYPECAANNQSPVDITDEQAVVSEEYQELVLEKFNAESSNQTTMKNTGKTVAVFLKDDYFVRGAGLPGRFKAEKMEFHWGQSDGSAGSEHSVNGRRFPVEMQIYLYNSDDFDSLSAAIKERRIIAAMTIFFELGQKDNPAVDPIIQGLKGVVHHEKETNLKSFILRDLLPSSVDSYYRYTGSLTTPPCSKVVEWIIFSRPVYVSQSQLEAFYNILTTEQQDHVKSVEYLRNNFRPLQDLDNRKVFKSAVKDAWQKDLTEILGSPHGTEASRVCSSAPVSMKIQPLNQTALMVSWERPLTIYHPPITSYMVSYSWVKRDVADEKTFTKTGDQSMRAVITNVSPDVLYLFRVQAVCQHDLRSDFSQTLLFRANTTRIFEGSRIVKTGMPTISPASSADMAPISSGSSTWTSSGIHFSIVSMATGMGPSSSGSQATVASVVTSTLLAGLGVGGGVISSLPSSVWPTQAPQATQNPTHPSVPPAKSSTEQTAPQGSETDTPSEDSQTTRDGVEEEEEEGEREGEQEEEEDEKKKKNKPASTNEEKQTNSTVAKESLIPTPASTAKEKDGGKPTAKGTTVPESTGDEQLVNIDVNAVPSQEPRNDSVEMQIPQSSTLAPKISRLWPFSVQTDRTILTNMTRTPQPGMGRMVWIVPLVVVSALTLLCLIMLLVVMVYWRRFFQTAHFYVEESSSPRVVANENIPVIPIPDDMEAIPVKQFVKHIMELYKNNLQGFSEEFEEVQRCTADLKITAEHSNHPDNKHKNRYINIVAYDHSRVKLRALAGKDAKHSDYINANYVDGYNQPRAYIAAQGPLKSTFEDFWRMVWEQNTGIIIMITNLVEKGRRKCDQYWPTEQNSEQYGNIVVTLKSTKVHACYTLRQFLIRNTKVKKGQKGNPKGKLNERTVVQYHYTQWPDMGVPEYTLPVLTFINRSSSARTADMGPVLVHCSAGVGRTGTYIVIDSMLQQIKDKSTVSVLDFLKHIRTQRNYLVQTEEQYVFIHDALMEAILSKETEVPAWQLHSYVNSILTPNSTGRTRLEKQFRLLTQCNTRFVECFSAHKDCNKEKNRNSSVVPSERARVGLTTLPGMKGTDYINASYIMGYYRSNEFIITQHPLPHTTTDFWRMIWDHNAQIIVMLPDNQGLAEDEFVYWPSREEAMNCIAFTVTLISKDRLCLSNEEQIIIHDFILEATQDDYVLEVRHFQCPKWPNPDAPLSSTFELISVIKEEAMTRDGPTIVHDEYGAVSAGILCALTTLSQQLESEGVVDIYQVAKMINLMRPGVFTDIEQYQYLYKAMLSLVSNRECGVSPMHMDTNGVVVIADESDPAESMESLV</sequence>
<dbReference type="InterPro" id="IPR000242">
    <property type="entry name" value="PTP_cat"/>
</dbReference>
<evidence type="ECO:0000256" key="6">
    <source>
        <dbReference type="ARBA" id="ARBA00022737"/>
    </source>
</evidence>
<evidence type="ECO:0000256" key="15">
    <source>
        <dbReference type="SAM" id="MobiDB-lite"/>
    </source>
</evidence>
<evidence type="ECO:0000256" key="4">
    <source>
        <dbReference type="ARBA" id="ARBA00022692"/>
    </source>
</evidence>
<dbReference type="InterPro" id="IPR000387">
    <property type="entry name" value="Tyr_Pase_dom"/>
</dbReference>
<dbReference type="InterPro" id="IPR013783">
    <property type="entry name" value="Ig-like_fold"/>
</dbReference>
<organism evidence="22 23">
    <name type="scientific">Sphaeramia orbicularis</name>
    <name type="common">orbiculate cardinalfish</name>
    <dbReference type="NCBI Taxonomy" id="375764"/>
    <lineage>
        <taxon>Eukaryota</taxon>
        <taxon>Metazoa</taxon>
        <taxon>Chordata</taxon>
        <taxon>Craniata</taxon>
        <taxon>Vertebrata</taxon>
        <taxon>Euteleostomi</taxon>
        <taxon>Actinopterygii</taxon>
        <taxon>Neopterygii</taxon>
        <taxon>Teleostei</taxon>
        <taxon>Neoteleostei</taxon>
        <taxon>Acanthomorphata</taxon>
        <taxon>Gobiaria</taxon>
        <taxon>Kurtiformes</taxon>
        <taxon>Apogonoidei</taxon>
        <taxon>Apogonidae</taxon>
        <taxon>Apogoninae</taxon>
        <taxon>Sphaeramia</taxon>
    </lineage>
</organism>
<evidence type="ECO:0000256" key="16">
    <source>
        <dbReference type="SAM" id="Phobius"/>
    </source>
</evidence>
<evidence type="ECO:0000256" key="8">
    <source>
        <dbReference type="ARBA" id="ARBA00022912"/>
    </source>
</evidence>
<dbReference type="EC" id="3.1.3.48" evidence="3"/>
<dbReference type="InterPro" id="IPR003595">
    <property type="entry name" value="Tyr_Pase_cat"/>
</dbReference>
<feature type="domain" description="Tyrosine-protein phosphatase" evidence="18">
    <location>
        <begin position="802"/>
        <end position="1074"/>
    </location>
</feature>
<dbReference type="PANTHER" id="PTHR19134">
    <property type="entry name" value="RECEPTOR-TYPE TYROSINE-PROTEIN PHOSPHATASE"/>
    <property type="match status" value="1"/>
</dbReference>
<evidence type="ECO:0000259" key="21">
    <source>
        <dbReference type="PROSITE" id="PS51144"/>
    </source>
</evidence>
<dbReference type="FunFam" id="3.10.200.10:FF:000005">
    <property type="entry name" value="receptor-type tyrosine-protein phosphatase gamma isoform X1"/>
    <property type="match status" value="1"/>
</dbReference>
<dbReference type="InterPro" id="IPR016130">
    <property type="entry name" value="Tyr_Pase_AS"/>
</dbReference>
<dbReference type="PROSITE" id="PS50056">
    <property type="entry name" value="TYR_PHOSPHATASE_2"/>
    <property type="match status" value="2"/>
</dbReference>
<feature type="domain" description="Tyrosine specific protein phosphatases" evidence="19">
    <location>
        <begin position="1282"/>
        <end position="1356"/>
    </location>
</feature>
<evidence type="ECO:0000256" key="11">
    <source>
        <dbReference type="ARBA" id="ARBA00023157"/>
    </source>
</evidence>
<evidence type="ECO:0000256" key="3">
    <source>
        <dbReference type="ARBA" id="ARBA00013064"/>
    </source>
</evidence>
<reference evidence="22" key="1">
    <citation type="submission" date="2019-06" db="EMBL/GenBank/DDBJ databases">
        <authorList>
            <consortium name="Wellcome Sanger Institute Data Sharing"/>
        </authorList>
    </citation>
    <scope>NUCLEOTIDE SEQUENCE [LARGE SCALE GENOMIC DNA]</scope>
</reference>
<dbReference type="FunFam" id="2.60.40.10:FF:000255">
    <property type="entry name" value="receptor-type tyrosine-protein phosphatase gamma isoform X2"/>
    <property type="match status" value="1"/>
</dbReference>
<dbReference type="PROSITE" id="PS50853">
    <property type="entry name" value="FN3"/>
    <property type="match status" value="1"/>
</dbReference>
<comment type="similarity">
    <text evidence="2">Belongs to the protein-tyrosine phosphatase family. Receptor class 5 subfamily.</text>
</comment>
<reference evidence="22" key="2">
    <citation type="submission" date="2025-05" db="UniProtKB">
        <authorList>
            <consortium name="Ensembl"/>
        </authorList>
    </citation>
    <scope>IDENTIFICATION</scope>
</reference>
<feature type="compositionally biased region" description="Polar residues" evidence="15">
    <location>
        <begin position="554"/>
        <end position="574"/>
    </location>
</feature>
<dbReference type="SMART" id="SM00194">
    <property type="entry name" value="PTPc"/>
    <property type="match status" value="2"/>
</dbReference>
<dbReference type="CDD" id="cd03122">
    <property type="entry name" value="alpha_CARP_receptor_like"/>
    <property type="match status" value="1"/>
</dbReference>
<feature type="domain" description="Alpha-carbonic anhydrase" evidence="21">
    <location>
        <begin position="58"/>
        <end position="321"/>
    </location>
</feature>
<accession>A0A673A9J7</accession>
<keyword evidence="12" id="KW-0325">Glycoprotein</keyword>
<feature type="domain" description="Tyrosine-protein phosphatase" evidence="18">
    <location>
        <begin position="1105"/>
        <end position="1365"/>
    </location>
</feature>
<evidence type="ECO:0000256" key="13">
    <source>
        <dbReference type="ARBA" id="ARBA00051722"/>
    </source>
</evidence>
<evidence type="ECO:0000256" key="1">
    <source>
        <dbReference type="ARBA" id="ARBA00004479"/>
    </source>
</evidence>
<dbReference type="FunFam" id="3.90.190.10:FF:000013">
    <property type="entry name" value="receptor-type tyrosine-protein phosphatase zeta isoform X1"/>
    <property type="match status" value="1"/>
</dbReference>
<comment type="catalytic activity">
    <reaction evidence="13">
        <text>O-phospho-L-tyrosyl-[protein] + H2O = L-tyrosyl-[protein] + phosphate</text>
        <dbReference type="Rhea" id="RHEA:10684"/>
        <dbReference type="Rhea" id="RHEA-COMP:10136"/>
        <dbReference type="Rhea" id="RHEA-COMP:20101"/>
        <dbReference type="ChEBI" id="CHEBI:15377"/>
        <dbReference type="ChEBI" id="CHEBI:43474"/>
        <dbReference type="ChEBI" id="CHEBI:46858"/>
        <dbReference type="ChEBI" id="CHEBI:61978"/>
        <dbReference type="EC" id="3.1.3.48"/>
    </reaction>
</comment>
<keyword evidence="23" id="KW-1185">Reference proteome</keyword>
<feature type="compositionally biased region" description="Polar residues" evidence="15">
    <location>
        <begin position="536"/>
        <end position="547"/>
    </location>
</feature>
<dbReference type="GO" id="GO:0005886">
    <property type="term" value="C:plasma membrane"/>
    <property type="evidence" value="ECO:0007669"/>
    <property type="project" value="UniProtKB-ARBA"/>
</dbReference>
<dbReference type="InterPro" id="IPR036116">
    <property type="entry name" value="FN3_sf"/>
</dbReference>
<evidence type="ECO:0000256" key="9">
    <source>
        <dbReference type="ARBA" id="ARBA00022989"/>
    </source>
</evidence>